<organism evidence="2">
    <name type="scientific">Coccidioides posadasii (strain RMSCC 757 / Silveira)</name>
    <name type="common">Valley fever fungus</name>
    <dbReference type="NCBI Taxonomy" id="443226"/>
    <lineage>
        <taxon>Eukaryota</taxon>
        <taxon>Fungi</taxon>
        <taxon>Dikarya</taxon>
        <taxon>Ascomycota</taxon>
        <taxon>Pezizomycotina</taxon>
        <taxon>Eurotiomycetes</taxon>
        <taxon>Eurotiomycetidae</taxon>
        <taxon>Onygenales</taxon>
        <taxon>Onygenaceae</taxon>
        <taxon>Coccidioides</taxon>
    </lineage>
</organism>
<sequence length="166" mass="18818">MGAGSFFANQPNGQNVSLVRQPPPSSTVFVASPESQTLLLSRPLVFPDEVLKGKALFPWVYDDASQSRVMDTWEEGLQFASTPGYFGCTLMLDSLSPTPDCALQTHDHLEFLPLAKWVEGKDYEKQSPNYICYTIAWRIIINHRVETRETEQDLIIAPCEYWEKCL</sequence>
<name>E9CVU4_COCPS</name>
<evidence type="ECO:0000313" key="2">
    <source>
        <dbReference type="Proteomes" id="UP000002497"/>
    </source>
</evidence>
<dbReference type="VEuPathDB" id="FungiDB:CPSG_01577"/>
<dbReference type="Proteomes" id="UP000002497">
    <property type="component" value="Unassembled WGS sequence"/>
</dbReference>
<dbReference type="STRING" id="443226.E9CVU4"/>
<accession>E9CVU4</accession>
<dbReference type="VEuPathDB" id="FungiDB:D8B26_006314"/>
<dbReference type="OMA" id="IAPCEYW"/>
<dbReference type="AlphaFoldDB" id="E9CVU4"/>
<protein>
    <submittedName>
        <fullName evidence="1">Uncharacterized protein</fullName>
    </submittedName>
</protein>
<dbReference type="EMBL" id="GL636487">
    <property type="protein sequence ID" value="EFW21420.1"/>
    <property type="molecule type" value="Genomic_DNA"/>
</dbReference>
<dbReference type="HOGENOM" id="CLU_1602542_0_0_1"/>
<reference evidence="2" key="1">
    <citation type="journal article" date="2010" name="Genome Res.">
        <title>Population genomic sequencing of Coccidioides fungi reveals recent hybridization and transposon control.</title>
        <authorList>
            <person name="Neafsey D.E."/>
            <person name="Barker B.M."/>
            <person name="Sharpton T.J."/>
            <person name="Stajich J.E."/>
            <person name="Park D.J."/>
            <person name="Whiston E."/>
            <person name="Hung C.-Y."/>
            <person name="McMahan C."/>
            <person name="White J."/>
            <person name="Sykes S."/>
            <person name="Heiman D."/>
            <person name="Young S."/>
            <person name="Zeng Q."/>
            <person name="Abouelleil A."/>
            <person name="Aftuck L."/>
            <person name="Bessette D."/>
            <person name="Brown A."/>
            <person name="FitzGerald M."/>
            <person name="Lui A."/>
            <person name="Macdonald J.P."/>
            <person name="Priest M."/>
            <person name="Orbach M.J."/>
            <person name="Galgiani J.N."/>
            <person name="Kirkland T.N."/>
            <person name="Cole G.T."/>
            <person name="Birren B.W."/>
            <person name="Henn M.R."/>
            <person name="Taylor J.W."/>
            <person name="Rounsley S.D."/>
        </authorList>
    </citation>
    <scope>NUCLEOTIDE SEQUENCE [LARGE SCALE GENOMIC DNA]</scope>
    <source>
        <strain evidence="2">RMSCC 757 / Silveira</strain>
    </source>
</reference>
<reference evidence="2" key="2">
    <citation type="submission" date="2010-03" db="EMBL/GenBank/DDBJ databases">
        <title>The genome sequence of Coccidioides posadasii strain Silveira.</title>
        <authorList>
            <consortium name="The Broad Institute Genome Sequencing Center for Infectious Disease"/>
            <person name="Neafsey D."/>
            <person name="Orbach M."/>
            <person name="Henn M.R."/>
            <person name="Cole G.T."/>
            <person name="Galgiani J."/>
            <person name="Gardner M.J."/>
            <person name="Kirkland T.N."/>
            <person name="Taylor J.W."/>
            <person name="Young S.K."/>
            <person name="Zeng Q."/>
            <person name="Koehrsen M."/>
            <person name="Alvarado L."/>
            <person name="Berlin A."/>
            <person name="Borenstein D."/>
            <person name="Chapman S.B."/>
            <person name="Chen Z."/>
            <person name="Engels R."/>
            <person name="Freedman E."/>
            <person name="Gellesch M."/>
            <person name="Goldberg J."/>
            <person name="Griggs A."/>
            <person name="Gujja S."/>
            <person name="Heilman E."/>
            <person name="Heiman D."/>
            <person name="Howarth C."/>
            <person name="Jen D."/>
            <person name="Larson L."/>
            <person name="Mehta T."/>
            <person name="Neiman D."/>
            <person name="Park D."/>
            <person name="Pearson M."/>
            <person name="Richards J."/>
            <person name="Roberts A."/>
            <person name="Saif S."/>
            <person name="Shea T."/>
            <person name="Shenoy N."/>
            <person name="Sisk P."/>
            <person name="Stolte C."/>
            <person name="Sykes S."/>
            <person name="Walk T."/>
            <person name="White J."/>
            <person name="Yandava C."/>
            <person name="Haas B."/>
            <person name="Nusbaum C."/>
            <person name="Birren B."/>
        </authorList>
    </citation>
    <scope>NUCLEOTIDE SEQUENCE [LARGE SCALE GENOMIC DNA]</scope>
    <source>
        <strain evidence="2">RMSCC 757 / Silveira</strain>
    </source>
</reference>
<keyword evidence="2" id="KW-1185">Reference proteome</keyword>
<gene>
    <name evidence="1" type="ORF">CPSG_01577</name>
</gene>
<proteinExistence type="predicted"/>
<evidence type="ECO:0000313" key="1">
    <source>
        <dbReference type="EMBL" id="EFW21420.1"/>
    </source>
</evidence>